<evidence type="ECO:0000256" key="3">
    <source>
        <dbReference type="SAM" id="Phobius"/>
    </source>
</evidence>
<evidence type="ECO:0000256" key="2">
    <source>
        <dbReference type="SAM" id="MobiDB-lite"/>
    </source>
</evidence>
<keyword evidence="3" id="KW-0812">Transmembrane</keyword>
<dbReference type="Gene3D" id="2.40.40.10">
    <property type="entry name" value="RlpA-like domain"/>
    <property type="match status" value="1"/>
</dbReference>
<reference evidence="4" key="2">
    <citation type="submission" date="2023-06" db="EMBL/GenBank/DDBJ databases">
        <authorList>
            <consortium name="Lawrence Berkeley National Laboratory"/>
            <person name="Haridas S."/>
            <person name="Hensen N."/>
            <person name="Bonometti L."/>
            <person name="Westerberg I."/>
            <person name="Brannstrom I.O."/>
            <person name="Guillou S."/>
            <person name="Cros-Aarteil S."/>
            <person name="Calhoun S."/>
            <person name="Kuo A."/>
            <person name="Mondo S."/>
            <person name="Pangilinan J."/>
            <person name="Riley R."/>
            <person name="Labutti K."/>
            <person name="Andreopoulos B."/>
            <person name="Lipzen A."/>
            <person name="Chen C."/>
            <person name="Yanf M."/>
            <person name="Daum C."/>
            <person name="Ng V."/>
            <person name="Clum A."/>
            <person name="Steindorff A."/>
            <person name="Ohm R."/>
            <person name="Martin F."/>
            <person name="Silar P."/>
            <person name="Natvig D."/>
            <person name="Lalanne C."/>
            <person name="Gautier V."/>
            <person name="Ament-Velasquez S.L."/>
            <person name="Kruys A."/>
            <person name="Hutchinson M.I."/>
            <person name="Powell A.J."/>
            <person name="Barry K."/>
            <person name="Miller A.N."/>
            <person name="Grigoriev I.V."/>
            <person name="Debuchy R."/>
            <person name="Gladieux P."/>
            <person name="Thoren M.H."/>
            <person name="Johannesson H."/>
        </authorList>
    </citation>
    <scope>NUCLEOTIDE SEQUENCE</scope>
    <source>
        <strain evidence="4">CBS 118394</strain>
    </source>
</reference>
<keyword evidence="5" id="KW-1185">Reference proteome</keyword>
<sequence length="240" mass="26007">MGFPSPSPNASRTLLPIHNNQYNQNLRQTTPPATSPSSLPVAEKSPTTANSSTKDKLASITTTLKSKFDTLLPPDKTYIFGLPRRRFLLFVILPISLLLLLVFILALGLGIGLHRPSSELPLPWNDTPGKEWKGDLTYYSPALGACGYNNTDADAVVAVAWSVYDAAAAEGNGNPNENPLCGRKIRVWITEGDEDGGVNVTVMDRCTGCEVTDLDLSPGVFGLLADEAEGRVKGRWRWLP</sequence>
<feature type="compositionally biased region" description="Low complexity" evidence="2">
    <location>
        <begin position="29"/>
        <end position="38"/>
    </location>
</feature>
<dbReference type="EMBL" id="JAUEDM010000006">
    <property type="protein sequence ID" value="KAK3315668.1"/>
    <property type="molecule type" value="Genomic_DNA"/>
</dbReference>
<evidence type="ECO:0000256" key="1">
    <source>
        <dbReference type="ARBA" id="ARBA00022729"/>
    </source>
</evidence>
<keyword evidence="3" id="KW-1133">Transmembrane helix</keyword>
<comment type="caution">
    <text evidence="4">The sequence shown here is derived from an EMBL/GenBank/DDBJ whole genome shotgun (WGS) entry which is preliminary data.</text>
</comment>
<dbReference type="PANTHER" id="PTHR31836:SF28">
    <property type="entry name" value="SRCR DOMAIN-CONTAINING PROTEIN-RELATED"/>
    <property type="match status" value="1"/>
</dbReference>
<reference evidence="4" key="1">
    <citation type="journal article" date="2023" name="Mol. Phylogenet. Evol.">
        <title>Genome-scale phylogeny and comparative genomics of the fungal order Sordariales.</title>
        <authorList>
            <person name="Hensen N."/>
            <person name="Bonometti L."/>
            <person name="Westerberg I."/>
            <person name="Brannstrom I.O."/>
            <person name="Guillou S."/>
            <person name="Cros-Aarteil S."/>
            <person name="Calhoun S."/>
            <person name="Haridas S."/>
            <person name="Kuo A."/>
            <person name="Mondo S."/>
            <person name="Pangilinan J."/>
            <person name="Riley R."/>
            <person name="LaButti K."/>
            <person name="Andreopoulos B."/>
            <person name="Lipzen A."/>
            <person name="Chen C."/>
            <person name="Yan M."/>
            <person name="Daum C."/>
            <person name="Ng V."/>
            <person name="Clum A."/>
            <person name="Steindorff A."/>
            <person name="Ohm R.A."/>
            <person name="Martin F."/>
            <person name="Silar P."/>
            <person name="Natvig D.O."/>
            <person name="Lalanne C."/>
            <person name="Gautier V."/>
            <person name="Ament-Velasquez S.L."/>
            <person name="Kruys A."/>
            <person name="Hutchinson M.I."/>
            <person name="Powell A.J."/>
            <person name="Barry K."/>
            <person name="Miller A.N."/>
            <person name="Grigoriev I.V."/>
            <person name="Debuchy R."/>
            <person name="Gladieux P."/>
            <person name="Hiltunen Thoren M."/>
            <person name="Johannesson H."/>
        </authorList>
    </citation>
    <scope>NUCLEOTIDE SEQUENCE</scope>
    <source>
        <strain evidence="4">CBS 118394</strain>
    </source>
</reference>
<evidence type="ECO:0000313" key="4">
    <source>
        <dbReference type="EMBL" id="KAK3315668.1"/>
    </source>
</evidence>
<gene>
    <name evidence="4" type="ORF">B0H66DRAFT_482071</name>
</gene>
<feature type="transmembrane region" description="Helical" evidence="3">
    <location>
        <begin position="87"/>
        <end position="113"/>
    </location>
</feature>
<dbReference type="AlphaFoldDB" id="A0AAE0HZ86"/>
<accession>A0AAE0HZ86</accession>
<dbReference type="InterPro" id="IPR036908">
    <property type="entry name" value="RlpA-like_sf"/>
</dbReference>
<protein>
    <submittedName>
        <fullName evidence="4">RlpA-like double-psi beta-barrel-protein domain-containing protein-containing protein</fullName>
    </submittedName>
</protein>
<organism evidence="4 5">
    <name type="scientific">Apodospora peruviana</name>
    <dbReference type="NCBI Taxonomy" id="516989"/>
    <lineage>
        <taxon>Eukaryota</taxon>
        <taxon>Fungi</taxon>
        <taxon>Dikarya</taxon>
        <taxon>Ascomycota</taxon>
        <taxon>Pezizomycotina</taxon>
        <taxon>Sordariomycetes</taxon>
        <taxon>Sordariomycetidae</taxon>
        <taxon>Sordariales</taxon>
        <taxon>Lasiosphaeriaceae</taxon>
        <taxon>Apodospora</taxon>
    </lineage>
</organism>
<dbReference type="SUPFAM" id="SSF50685">
    <property type="entry name" value="Barwin-like endoglucanases"/>
    <property type="match status" value="1"/>
</dbReference>
<evidence type="ECO:0000313" key="5">
    <source>
        <dbReference type="Proteomes" id="UP001283341"/>
    </source>
</evidence>
<name>A0AAE0HZ86_9PEZI</name>
<keyword evidence="1" id="KW-0732">Signal</keyword>
<dbReference type="Proteomes" id="UP001283341">
    <property type="component" value="Unassembled WGS sequence"/>
</dbReference>
<feature type="region of interest" description="Disordered" evidence="2">
    <location>
        <begin position="24"/>
        <end position="56"/>
    </location>
</feature>
<proteinExistence type="predicted"/>
<dbReference type="CDD" id="cd22191">
    <property type="entry name" value="DPBB_RlpA_EXP_N-like"/>
    <property type="match status" value="1"/>
</dbReference>
<keyword evidence="3" id="KW-0472">Membrane</keyword>
<dbReference type="PANTHER" id="PTHR31836">
    <property type="match status" value="1"/>
</dbReference>
<dbReference type="InterPro" id="IPR051477">
    <property type="entry name" value="Expansin_CellWall"/>
</dbReference>